<dbReference type="PROSITE" id="PS50222">
    <property type="entry name" value="EF_HAND_2"/>
    <property type="match status" value="2"/>
</dbReference>
<dbReference type="Gene3D" id="1.10.238.10">
    <property type="entry name" value="EF-hand"/>
    <property type="match status" value="2"/>
</dbReference>
<evidence type="ECO:0000256" key="1">
    <source>
        <dbReference type="ARBA" id="ARBA00004273"/>
    </source>
</evidence>
<dbReference type="Proteomes" id="UP001652625">
    <property type="component" value="Chromosome 12"/>
</dbReference>
<dbReference type="Pfam" id="PF13833">
    <property type="entry name" value="EF-hand_8"/>
    <property type="match status" value="1"/>
</dbReference>
<comment type="similarity">
    <text evidence="3">Belongs to the aequorin family.</text>
</comment>
<keyword evidence="10" id="KW-0455">Luminescence</keyword>
<keyword evidence="8" id="KW-0496">Mitochondrion</keyword>
<keyword evidence="7" id="KW-0809">Transit peptide</keyword>
<organism evidence="13 14">
    <name type="scientific">Hydra vulgaris</name>
    <name type="common">Hydra</name>
    <name type="synonym">Hydra attenuata</name>
    <dbReference type="NCBI Taxonomy" id="6087"/>
    <lineage>
        <taxon>Eukaryota</taxon>
        <taxon>Metazoa</taxon>
        <taxon>Cnidaria</taxon>
        <taxon>Hydrozoa</taxon>
        <taxon>Hydroidolina</taxon>
        <taxon>Anthoathecata</taxon>
        <taxon>Aplanulata</taxon>
        <taxon>Hydridae</taxon>
        <taxon>Hydra</taxon>
    </lineage>
</organism>
<evidence type="ECO:0000259" key="12">
    <source>
        <dbReference type="PROSITE" id="PS50222"/>
    </source>
</evidence>
<evidence type="ECO:0000256" key="2">
    <source>
        <dbReference type="ARBA" id="ARBA00004569"/>
    </source>
</evidence>
<evidence type="ECO:0000256" key="5">
    <source>
        <dbReference type="ARBA" id="ARBA00022792"/>
    </source>
</evidence>
<keyword evidence="13" id="KW-1185">Reference proteome</keyword>
<keyword evidence="5" id="KW-0999">Mitochondrion inner membrane</keyword>
<dbReference type="GeneID" id="101238183"/>
<evidence type="ECO:0000313" key="13">
    <source>
        <dbReference type="Proteomes" id="UP001652625"/>
    </source>
</evidence>
<sequence>MAAHRVSMNILTNLKSGWFLKSSTLFNRKLINLNKRNEYAGALLKVPIQRHSKYLYQCVIIGTAAFSGLLINFRRLNTVQAESIANDDNVVNAMTRRESRFNEFASCEYQGHVVMTPFDFVESLIENRPKTSRNSKIRLTEKDIKEMVKLTPGISKGSSNFFRDLDQKGIITYSEYIFLVTILTKSYAGLKIALKMIDVNDDKEITLEEFQMIVQMIDKSSQSYKQKSNNIMELKKTTLLLHLFGKKGNQVVSFDRFFKFIEDLQNEVLELEFNEYSKGVKRITEIEFAKILLRNTILSQTDYSQYISRLEKTIQHAKGISLNQFKSFHKFLSNFEDFVIVVNMTNTLNHPIDKGLFARTVKITSNEDVDPYVIDVVFNLFDEDGDGKLSQNEFIGIMKDRLKRGFGKFPNPTGIDGFKNCLRKEMFKPFE</sequence>
<dbReference type="PROSITE" id="PS00018">
    <property type="entry name" value="EF_HAND_1"/>
    <property type="match status" value="2"/>
</dbReference>
<evidence type="ECO:0000256" key="11">
    <source>
        <dbReference type="ARBA" id="ARBA00023262"/>
    </source>
</evidence>
<dbReference type="PANTHER" id="PTHR12294">
    <property type="entry name" value="EF HAND DOMAIN FAMILY A1,A2-RELATED"/>
    <property type="match status" value="1"/>
</dbReference>
<evidence type="ECO:0000256" key="3">
    <source>
        <dbReference type="ARBA" id="ARBA00007828"/>
    </source>
</evidence>
<keyword evidence="11" id="KW-0599">Photoprotein</keyword>
<evidence type="ECO:0000256" key="6">
    <source>
        <dbReference type="ARBA" id="ARBA00022837"/>
    </source>
</evidence>
<proteinExistence type="inferred from homology"/>
<dbReference type="InterPro" id="IPR039800">
    <property type="entry name" value="MICU1/2/3"/>
</dbReference>
<dbReference type="RefSeq" id="XP_065669209.1">
    <property type="nucleotide sequence ID" value="XM_065813137.1"/>
</dbReference>
<dbReference type="InterPro" id="IPR018247">
    <property type="entry name" value="EF_Hand_1_Ca_BS"/>
</dbReference>
<dbReference type="SMART" id="SM00054">
    <property type="entry name" value="EFh"/>
    <property type="match status" value="2"/>
</dbReference>
<feature type="domain" description="EF-hand" evidence="12">
    <location>
        <begin position="185"/>
        <end position="220"/>
    </location>
</feature>
<evidence type="ECO:0000256" key="10">
    <source>
        <dbReference type="ARBA" id="ARBA00023223"/>
    </source>
</evidence>
<accession>A0ABM4D4J1</accession>
<comment type="subcellular location">
    <subcellularLocation>
        <location evidence="1">Mitochondrion inner membrane</location>
    </subcellularLocation>
    <subcellularLocation>
        <location evidence="2">Mitochondrion intermembrane space</location>
    </subcellularLocation>
</comment>
<feature type="domain" description="EF-hand" evidence="12">
    <location>
        <begin position="374"/>
        <end position="404"/>
    </location>
</feature>
<dbReference type="InterPro" id="IPR002048">
    <property type="entry name" value="EF_hand_dom"/>
</dbReference>
<evidence type="ECO:0000256" key="8">
    <source>
        <dbReference type="ARBA" id="ARBA00023128"/>
    </source>
</evidence>
<dbReference type="PANTHER" id="PTHR12294:SF13">
    <property type="entry name" value="MITOCHONDRIAL CALCIUM UPTAKE 3, ISOFORM D"/>
    <property type="match status" value="1"/>
</dbReference>
<evidence type="ECO:0000256" key="7">
    <source>
        <dbReference type="ARBA" id="ARBA00022946"/>
    </source>
</evidence>
<dbReference type="InterPro" id="IPR011992">
    <property type="entry name" value="EF-hand-dom_pair"/>
</dbReference>
<protein>
    <submittedName>
        <fullName evidence="14">Calcium uptake protein 3, mitochondrial isoform X3</fullName>
    </submittedName>
</protein>
<dbReference type="SUPFAM" id="SSF47473">
    <property type="entry name" value="EF-hand"/>
    <property type="match status" value="2"/>
</dbReference>
<evidence type="ECO:0000256" key="9">
    <source>
        <dbReference type="ARBA" id="ARBA00023136"/>
    </source>
</evidence>
<gene>
    <name evidence="14" type="primary">LOC101238183</name>
</gene>
<keyword evidence="9" id="KW-0472">Membrane</keyword>
<reference evidence="14" key="1">
    <citation type="submission" date="2025-08" db="UniProtKB">
        <authorList>
            <consortium name="RefSeq"/>
        </authorList>
    </citation>
    <scope>IDENTIFICATION</scope>
</reference>
<name>A0ABM4D4J1_HYDVU</name>
<keyword evidence="4" id="KW-0677">Repeat</keyword>
<keyword evidence="6" id="KW-0106">Calcium</keyword>
<evidence type="ECO:0000256" key="4">
    <source>
        <dbReference type="ARBA" id="ARBA00022737"/>
    </source>
</evidence>
<evidence type="ECO:0000313" key="14">
    <source>
        <dbReference type="RefSeq" id="XP_065669209.1"/>
    </source>
</evidence>